<reference evidence="2" key="1">
    <citation type="submission" date="2023-05" db="EMBL/GenBank/DDBJ databases">
        <title>Mariniplasma microaerophilum sp. nov., a novel anaerobic mollicute isolated from terrestrial mud volcano, Taman Peninsula, Russia.</title>
        <authorList>
            <person name="Khomyakova M.A."/>
            <person name="Merkel A.Y."/>
            <person name="Slobodkin A.I."/>
        </authorList>
    </citation>
    <scope>NUCLEOTIDE SEQUENCE</scope>
    <source>
        <strain evidence="2">M4Ah</strain>
    </source>
</reference>
<name>A0AAW6U5F3_9MOLU</name>
<feature type="domain" description="N-acetyltransferase" evidence="1">
    <location>
        <begin position="4"/>
        <end position="178"/>
    </location>
</feature>
<dbReference type="Gene3D" id="3.40.630.30">
    <property type="match status" value="1"/>
</dbReference>
<dbReference type="Pfam" id="PF00583">
    <property type="entry name" value="Acetyltransf_1"/>
    <property type="match status" value="1"/>
</dbReference>
<sequence>MEFHDLRDLSKKQLYQCALLLNKELPIGWNKVEDAQNEISEQLEADGYFYALIDSGQLIGWGGILPCYSGNVYEIHPMVIDSKYQNKGFGGLLIKYLEDKARFLGGLTIYAASDDESDDRRSSLRDADGYDDIYDKMKHFDPKNHPARFYMKHGYQLIGIMPDANGRGKHDLILSKKL</sequence>
<organism evidence="2 3">
    <name type="scientific">Peloplasma aerotolerans</name>
    <dbReference type="NCBI Taxonomy" id="3044389"/>
    <lineage>
        <taxon>Bacteria</taxon>
        <taxon>Bacillati</taxon>
        <taxon>Mycoplasmatota</taxon>
        <taxon>Mollicutes</taxon>
        <taxon>Acholeplasmatales</taxon>
        <taxon>Acholeplasmataceae</taxon>
        <taxon>Peloplasma</taxon>
    </lineage>
</organism>
<proteinExistence type="predicted"/>
<comment type="caution">
    <text evidence="2">The sequence shown here is derived from an EMBL/GenBank/DDBJ whole genome shotgun (WGS) entry which is preliminary data.</text>
</comment>
<dbReference type="SUPFAM" id="SSF55729">
    <property type="entry name" value="Acyl-CoA N-acyltransferases (Nat)"/>
    <property type="match status" value="1"/>
</dbReference>
<evidence type="ECO:0000313" key="3">
    <source>
        <dbReference type="Proteomes" id="UP001431532"/>
    </source>
</evidence>
<dbReference type="AlphaFoldDB" id="A0AAW6U5F3"/>
<dbReference type="InterPro" id="IPR016181">
    <property type="entry name" value="Acyl_CoA_acyltransferase"/>
</dbReference>
<dbReference type="EMBL" id="JASCXW010000017">
    <property type="protein sequence ID" value="MDI6453090.1"/>
    <property type="molecule type" value="Genomic_DNA"/>
</dbReference>
<dbReference type="InterPro" id="IPR000182">
    <property type="entry name" value="GNAT_dom"/>
</dbReference>
<gene>
    <name evidence="2" type="ORF">QJ521_05910</name>
</gene>
<evidence type="ECO:0000259" key="1">
    <source>
        <dbReference type="PROSITE" id="PS51186"/>
    </source>
</evidence>
<dbReference type="GO" id="GO:0016747">
    <property type="term" value="F:acyltransferase activity, transferring groups other than amino-acyl groups"/>
    <property type="evidence" value="ECO:0007669"/>
    <property type="project" value="InterPro"/>
</dbReference>
<dbReference type="RefSeq" id="WP_282839519.1">
    <property type="nucleotide sequence ID" value="NZ_JASCXW010000017.1"/>
</dbReference>
<keyword evidence="3" id="KW-1185">Reference proteome</keyword>
<accession>A0AAW6U5F3</accession>
<dbReference type="PROSITE" id="PS51186">
    <property type="entry name" value="GNAT"/>
    <property type="match status" value="1"/>
</dbReference>
<dbReference type="Proteomes" id="UP001431532">
    <property type="component" value="Unassembled WGS sequence"/>
</dbReference>
<evidence type="ECO:0000313" key="2">
    <source>
        <dbReference type="EMBL" id="MDI6453090.1"/>
    </source>
</evidence>
<dbReference type="CDD" id="cd04301">
    <property type="entry name" value="NAT_SF"/>
    <property type="match status" value="1"/>
</dbReference>
<protein>
    <submittedName>
        <fullName evidence="2">GNAT family N-acetyltransferase</fullName>
    </submittedName>
</protein>